<dbReference type="InterPro" id="IPR050553">
    <property type="entry name" value="Thioredoxin_ResA/DsbE_sf"/>
</dbReference>
<keyword evidence="5" id="KW-0676">Redox-active center</keyword>
<dbReference type="SUPFAM" id="SSF52833">
    <property type="entry name" value="Thioredoxin-like"/>
    <property type="match status" value="1"/>
</dbReference>
<dbReference type="InterPro" id="IPR000866">
    <property type="entry name" value="AhpC/TSA"/>
</dbReference>
<dbReference type="AlphaFoldDB" id="A0A7T0KHY3"/>
<proteinExistence type="predicted"/>
<dbReference type="PANTHER" id="PTHR42852:SF6">
    <property type="entry name" value="THIOL:DISULFIDE INTERCHANGE PROTEIN DSBE"/>
    <property type="match status" value="1"/>
</dbReference>
<dbReference type="Gene3D" id="3.40.30.10">
    <property type="entry name" value="Glutaredoxin"/>
    <property type="match status" value="1"/>
</dbReference>
<dbReference type="PROSITE" id="PS51352">
    <property type="entry name" value="THIOREDOXIN_2"/>
    <property type="match status" value="1"/>
</dbReference>
<dbReference type="EMBL" id="CP064954">
    <property type="protein sequence ID" value="QPK80239.1"/>
    <property type="molecule type" value="Genomic_DNA"/>
</dbReference>
<accession>A0A7T0KHY3</accession>
<evidence type="ECO:0000256" key="7">
    <source>
        <dbReference type="SAM" id="SignalP"/>
    </source>
</evidence>
<dbReference type="GO" id="GO:0016491">
    <property type="term" value="F:oxidoreductase activity"/>
    <property type="evidence" value="ECO:0007669"/>
    <property type="project" value="InterPro"/>
</dbReference>
<sequence length="180" mass="18339">MVVLAVLVLVAARAALSGESADSPSASPPTLDQGAAPVSVAQRPDCPTGPIAGVDLPCLGGGDTGASASSGVTVVNVWAWWCQPCRKELPPLMEVAERHPEWTVVGVHADANAANGAAFLEELGLELASYQDDANTFAGTLGLPGVVPITLVLRDGEVVGTIVQAMDSAAEIEARIGEFL</sequence>
<dbReference type="Proteomes" id="UP000594681">
    <property type="component" value="Chromosome"/>
</dbReference>
<dbReference type="KEGG" id="cliz:G7Y31_00975"/>
<gene>
    <name evidence="9" type="ORF">G7Y31_00975</name>
</gene>
<dbReference type="GO" id="GO:0016209">
    <property type="term" value="F:antioxidant activity"/>
    <property type="evidence" value="ECO:0007669"/>
    <property type="project" value="InterPro"/>
</dbReference>
<name>A0A7T0KHY3_9CORY</name>
<evidence type="ECO:0000256" key="1">
    <source>
        <dbReference type="ARBA" id="ARBA00004196"/>
    </source>
</evidence>
<evidence type="ECO:0000313" key="9">
    <source>
        <dbReference type="EMBL" id="QPK80239.1"/>
    </source>
</evidence>
<dbReference type="CDD" id="cd02966">
    <property type="entry name" value="TlpA_like_family"/>
    <property type="match status" value="1"/>
</dbReference>
<feature type="region of interest" description="Disordered" evidence="6">
    <location>
        <begin position="19"/>
        <end position="42"/>
    </location>
</feature>
<dbReference type="GO" id="GO:0017004">
    <property type="term" value="P:cytochrome complex assembly"/>
    <property type="evidence" value="ECO:0007669"/>
    <property type="project" value="UniProtKB-KW"/>
</dbReference>
<dbReference type="PANTHER" id="PTHR42852">
    <property type="entry name" value="THIOL:DISULFIDE INTERCHANGE PROTEIN DSBE"/>
    <property type="match status" value="1"/>
</dbReference>
<protein>
    <submittedName>
        <fullName evidence="9">TlpA family protein disulfide reductase</fullName>
    </submittedName>
</protein>
<keyword evidence="7" id="KW-0732">Signal</keyword>
<dbReference type="GO" id="GO:0030313">
    <property type="term" value="C:cell envelope"/>
    <property type="evidence" value="ECO:0007669"/>
    <property type="project" value="UniProtKB-SubCell"/>
</dbReference>
<dbReference type="InterPro" id="IPR036249">
    <property type="entry name" value="Thioredoxin-like_sf"/>
</dbReference>
<keyword evidence="10" id="KW-1185">Reference proteome</keyword>
<evidence type="ECO:0000256" key="3">
    <source>
        <dbReference type="ARBA" id="ARBA00022968"/>
    </source>
</evidence>
<evidence type="ECO:0000256" key="5">
    <source>
        <dbReference type="ARBA" id="ARBA00023284"/>
    </source>
</evidence>
<evidence type="ECO:0000313" key="10">
    <source>
        <dbReference type="Proteomes" id="UP000594681"/>
    </source>
</evidence>
<reference evidence="9 10" key="1">
    <citation type="submission" date="2020-11" db="EMBL/GenBank/DDBJ databases">
        <title>Corynebacterium sp. ZJ-599.</title>
        <authorList>
            <person name="Zhou J."/>
        </authorList>
    </citation>
    <scope>NUCLEOTIDE SEQUENCE [LARGE SCALE GENOMIC DNA]</scope>
    <source>
        <strain evidence="9 10">ZJ-599</strain>
    </source>
</reference>
<evidence type="ECO:0000256" key="4">
    <source>
        <dbReference type="ARBA" id="ARBA00023157"/>
    </source>
</evidence>
<feature type="domain" description="Thioredoxin" evidence="8">
    <location>
        <begin position="15"/>
        <end position="180"/>
    </location>
</feature>
<keyword evidence="3" id="KW-0812">Transmembrane</keyword>
<dbReference type="InterPro" id="IPR013766">
    <property type="entry name" value="Thioredoxin_domain"/>
</dbReference>
<evidence type="ECO:0000259" key="8">
    <source>
        <dbReference type="PROSITE" id="PS51352"/>
    </source>
</evidence>
<keyword evidence="2" id="KW-0201">Cytochrome c-type biogenesis</keyword>
<comment type="subcellular location">
    <subcellularLocation>
        <location evidence="1">Cell envelope</location>
    </subcellularLocation>
</comment>
<organism evidence="9 10">
    <name type="scientific">Corynebacterium lizhenjunii</name>
    <dbReference type="NCBI Taxonomy" id="2709394"/>
    <lineage>
        <taxon>Bacteria</taxon>
        <taxon>Bacillati</taxon>
        <taxon>Actinomycetota</taxon>
        <taxon>Actinomycetes</taxon>
        <taxon>Mycobacteriales</taxon>
        <taxon>Corynebacteriaceae</taxon>
        <taxon>Corynebacterium</taxon>
    </lineage>
</organism>
<dbReference type="Pfam" id="PF00578">
    <property type="entry name" value="AhpC-TSA"/>
    <property type="match status" value="1"/>
</dbReference>
<evidence type="ECO:0000256" key="6">
    <source>
        <dbReference type="SAM" id="MobiDB-lite"/>
    </source>
</evidence>
<feature type="signal peptide" evidence="7">
    <location>
        <begin position="1"/>
        <end position="17"/>
    </location>
</feature>
<keyword evidence="3" id="KW-0735">Signal-anchor</keyword>
<evidence type="ECO:0000256" key="2">
    <source>
        <dbReference type="ARBA" id="ARBA00022748"/>
    </source>
</evidence>
<keyword evidence="4" id="KW-1015">Disulfide bond</keyword>
<feature type="chain" id="PRO_5038841363" evidence="7">
    <location>
        <begin position="18"/>
        <end position="180"/>
    </location>
</feature>
<feature type="compositionally biased region" description="Polar residues" evidence="6">
    <location>
        <begin position="20"/>
        <end position="30"/>
    </location>
</feature>